<sequence>MNALSSIKLLDETAVIDLLPTIDVVQTMRQLFRALGEDRAVQPPQTLSLLGDARGDFITYPGVLTERSVFGVKLSPYIVTDGRPIVTAWTLLMSSKTGAPLALVDASRLTTERTGATSALAIDYLARPDACRLAIIGSGDVAWAHFRHAYPLRSWREVRLFSPSLAESVDGKERWLDQPVEITRSAEDCVRNADVVILATSSAKPVIDAVWLGGDTLVTSISTNAVQAHEVSPAFLNEAQVYCDDRRTTPGSAGEMQLARSQHGWDKASIRGDLAGLATGTCPLPVRGKQVFFRSIGLGLEDVAIAEAILSAHSANSPASYCSHERVAS</sequence>
<protein>
    <submittedName>
        <fullName evidence="3">Ornithine cyclodeaminase family protein</fullName>
    </submittedName>
</protein>
<keyword evidence="2" id="KW-0520">NAD</keyword>
<accession>A0AB38HXB6</accession>
<dbReference type="InterPro" id="IPR003462">
    <property type="entry name" value="ODC_Mu_crystall"/>
</dbReference>
<gene>
    <name evidence="3" type="ORF">ELH40_27725</name>
</gene>
<keyword evidence="3" id="KW-0614">Plasmid</keyword>
<dbReference type="SUPFAM" id="SSF51735">
    <property type="entry name" value="NAD(P)-binding Rossmann-fold domains"/>
    <property type="match status" value="1"/>
</dbReference>
<dbReference type="EMBL" id="SIMR01000002">
    <property type="protein sequence ID" value="TBC07083.1"/>
    <property type="molecule type" value="Genomic_DNA"/>
</dbReference>
<dbReference type="RefSeq" id="WP_130690651.1">
    <property type="nucleotide sequence ID" value="NZ_SIMR01000002.1"/>
</dbReference>
<comment type="similarity">
    <text evidence="1">Belongs to the ornithine cyclodeaminase/mu-crystallin family.</text>
</comment>
<dbReference type="InterPro" id="IPR023401">
    <property type="entry name" value="ODC_N"/>
</dbReference>
<organism evidence="3 4">
    <name type="scientific">Rhizobium ruizarguesonis</name>
    <dbReference type="NCBI Taxonomy" id="2081791"/>
    <lineage>
        <taxon>Bacteria</taxon>
        <taxon>Pseudomonadati</taxon>
        <taxon>Pseudomonadota</taxon>
        <taxon>Alphaproteobacteria</taxon>
        <taxon>Hyphomicrobiales</taxon>
        <taxon>Rhizobiaceae</taxon>
        <taxon>Rhizobium/Agrobacterium group</taxon>
        <taxon>Rhizobium</taxon>
    </lineage>
</organism>
<evidence type="ECO:0000256" key="2">
    <source>
        <dbReference type="ARBA" id="ARBA00023027"/>
    </source>
</evidence>
<proteinExistence type="inferred from homology"/>
<name>A0AB38HXB6_9HYPH</name>
<dbReference type="Pfam" id="PF02423">
    <property type="entry name" value="OCD_Mu_crystall"/>
    <property type="match status" value="1"/>
</dbReference>
<dbReference type="Proteomes" id="UP000294215">
    <property type="component" value="Unassembled WGS sequence"/>
</dbReference>
<dbReference type="PIRSF" id="PIRSF001439">
    <property type="entry name" value="CryM"/>
    <property type="match status" value="1"/>
</dbReference>
<dbReference type="PANTHER" id="PTHR13812">
    <property type="entry name" value="KETIMINE REDUCTASE MU-CRYSTALLIN"/>
    <property type="match status" value="1"/>
</dbReference>
<dbReference type="Gene3D" id="3.40.50.720">
    <property type="entry name" value="NAD(P)-binding Rossmann-like Domain"/>
    <property type="match status" value="1"/>
</dbReference>
<evidence type="ECO:0000313" key="3">
    <source>
        <dbReference type="EMBL" id="TBC07083.1"/>
    </source>
</evidence>
<dbReference type="PANTHER" id="PTHR13812:SF19">
    <property type="entry name" value="KETIMINE REDUCTASE MU-CRYSTALLIN"/>
    <property type="match status" value="1"/>
</dbReference>
<geneLocation type="plasmid" evidence="3">
    <name>pSM92_Rh01</name>
</geneLocation>
<dbReference type="GO" id="GO:0005737">
    <property type="term" value="C:cytoplasm"/>
    <property type="evidence" value="ECO:0007669"/>
    <property type="project" value="TreeGrafter"/>
</dbReference>
<comment type="caution">
    <text evidence="3">The sequence shown here is derived from an EMBL/GenBank/DDBJ whole genome shotgun (WGS) entry which is preliminary data.</text>
</comment>
<dbReference type="Gene3D" id="3.30.1780.10">
    <property type="entry name" value="ornithine cyclodeaminase, domain 1"/>
    <property type="match status" value="1"/>
</dbReference>
<reference evidence="3 4" key="1">
    <citation type="submission" date="2019-02" db="EMBL/GenBank/DDBJ databases">
        <title>The genomic architecture of introgression among sibling species of bacteria.</title>
        <authorList>
            <person name="Cavassim M.I.A."/>
            <person name="Moeskjaer S."/>
            <person name="Moslemi C."/>
            <person name="Fields B."/>
            <person name="Bachmann A."/>
            <person name="Vilhjalmsson B."/>
            <person name="Schierup M.H."/>
            <person name="Young J.P.W."/>
            <person name="Andersen S.U."/>
        </authorList>
    </citation>
    <scope>NUCLEOTIDE SEQUENCE [LARGE SCALE GENOMIC DNA]</scope>
    <source>
        <strain evidence="3 4">SM92</strain>
        <plasmid evidence="3">pSM92_Rh01</plasmid>
    </source>
</reference>
<evidence type="ECO:0000256" key="1">
    <source>
        <dbReference type="ARBA" id="ARBA00008903"/>
    </source>
</evidence>
<evidence type="ECO:0000313" key="4">
    <source>
        <dbReference type="Proteomes" id="UP000294215"/>
    </source>
</evidence>
<dbReference type="AlphaFoldDB" id="A0AB38HXB6"/>
<dbReference type="InterPro" id="IPR036291">
    <property type="entry name" value="NAD(P)-bd_dom_sf"/>
</dbReference>